<name>E0SPC9_IGNAA</name>
<gene>
    <name evidence="2" type="ordered locus">Igag_1250</name>
</gene>
<feature type="transmembrane region" description="Helical" evidence="1">
    <location>
        <begin position="21"/>
        <end position="47"/>
    </location>
</feature>
<protein>
    <submittedName>
        <fullName evidence="2">Uncharacterized protein</fullName>
    </submittedName>
</protein>
<organism evidence="2 3">
    <name type="scientific">Ignisphaera aggregans (strain DSM 17230 / JCM 13409 / AQ1.S1)</name>
    <dbReference type="NCBI Taxonomy" id="583356"/>
    <lineage>
        <taxon>Archaea</taxon>
        <taxon>Thermoproteota</taxon>
        <taxon>Thermoprotei</taxon>
        <taxon>Desulfurococcales</taxon>
        <taxon>Desulfurococcaceae</taxon>
        <taxon>Ignisphaera</taxon>
    </lineage>
</organism>
<dbReference type="Proteomes" id="UP000001304">
    <property type="component" value="Chromosome"/>
</dbReference>
<evidence type="ECO:0000313" key="3">
    <source>
        <dbReference type="Proteomes" id="UP000001304"/>
    </source>
</evidence>
<dbReference type="AlphaFoldDB" id="E0SPC9"/>
<keyword evidence="1" id="KW-0472">Membrane</keyword>
<sequence>MCVEKVVILQDFDEARIYVTLAFAFLVFIGLSSIIAVAVQLAFYSYISPAPLKPQLDREDLPISSRLGIFSPLYLFPVASIVFALIVELSCLKPLKRNVIPKKRMFITITMLGYVFGAILTGILLTLAYQKIYKK</sequence>
<keyword evidence="1" id="KW-1133">Transmembrane helix</keyword>
<dbReference type="BioCyc" id="IAGG583356:GHAH-1230-MONOMER"/>
<reference evidence="2 3" key="1">
    <citation type="journal article" date="2010" name="Stand. Genomic Sci.">
        <title>Complete genome sequence of Ignisphaera aggregans type strain (AQ1.S1).</title>
        <authorList>
            <person name="Goker M."/>
            <person name="Held B."/>
            <person name="Lapidus A."/>
            <person name="Nolan M."/>
            <person name="Spring S."/>
            <person name="Yasawong M."/>
            <person name="Lucas S."/>
            <person name="Glavina Del Rio T."/>
            <person name="Tice H."/>
            <person name="Cheng J.F."/>
            <person name="Goodwin L."/>
            <person name="Tapia R."/>
            <person name="Pitluck S."/>
            <person name="Liolios K."/>
            <person name="Ivanova N."/>
            <person name="Mavromatis K."/>
            <person name="Mikhailova N."/>
            <person name="Pati A."/>
            <person name="Chen A."/>
            <person name="Palaniappan K."/>
            <person name="Brambilla E."/>
            <person name="Land M."/>
            <person name="Hauser L."/>
            <person name="Chang Y.J."/>
            <person name="Jeffries C.D."/>
            <person name="Brettin T."/>
            <person name="Detter J.C."/>
            <person name="Han C."/>
            <person name="Rohde M."/>
            <person name="Sikorski J."/>
            <person name="Woyke T."/>
            <person name="Bristow J."/>
            <person name="Eisen J.A."/>
            <person name="Markowitz V."/>
            <person name="Hugenholtz P."/>
            <person name="Kyrpides N.C."/>
            <person name="Klenk H.P."/>
        </authorList>
    </citation>
    <scope>NUCLEOTIDE SEQUENCE [LARGE SCALE GENOMIC DNA]</scope>
    <source>
        <strain evidence="3">DSM 17230 / JCM 13409 / AQ1.S1</strain>
    </source>
</reference>
<keyword evidence="1" id="KW-0812">Transmembrane</keyword>
<feature type="transmembrane region" description="Helical" evidence="1">
    <location>
        <begin position="106"/>
        <end position="129"/>
    </location>
</feature>
<keyword evidence="3" id="KW-1185">Reference proteome</keyword>
<proteinExistence type="predicted"/>
<dbReference type="HOGENOM" id="CLU_1881043_0_0_2"/>
<evidence type="ECO:0000256" key="1">
    <source>
        <dbReference type="SAM" id="Phobius"/>
    </source>
</evidence>
<feature type="transmembrane region" description="Helical" evidence="1">
    <location>
        <begin position="67"/>
        <end position="86"/>
    </location>
</feature>
<dbReference type="KEGG" id="iag:Igag_1250"/>
<evidence type="ECO:0000313" key="2">
    <source>
        <dbReference type="EMBL" id="ADM28056.1"/>
    </source>
</evidence>
<accession>E0SPC9</accession>
<dbReference type="EMBL" id="CP002098">
    <property type="protein sequence ID" value="ADM28056.1"/>
    <property type="molecule type" value="Genomic_DNA"/>
</dbReference>